<proteinExistence type="inferred from homology"/>
<dbReference type="InterPro" id="IPR036249">
    <property type="entry name" value="Thioredoxin-like_sf"/>
</dbReference>
<dbReference type="PANTHER" id="PTHR30041:SF4">
    <property type="entry name" value="ARSENATE REDUCTASE"/>
    <property type="match status" value="1"/>
</dbReference>
<organism evidence="5 6">
    <name type="scientific">Marivivens niveibacter</name>
    <dbReference type="NCBI Taxonomy" id="1930667"/>
    <lineage>
        <taxon>Bacteria</taxon>
        <taxon>Pseudomonadati</taxon>
        <taxon>Pseudomonadota</taxon>
        <taxon>Alphaproteobacteria</taxon>
        <taxon>Rhodobacterales</taxon>
        <taxon>Paracoccaceae</taxon>
        <taxon>Marivivens group</taxon>
        <taxon>Marivivens</taxon>
    </lineage>
</organism>
<dbReference type="Proteomes" id="UP000194664">
    <property type="component" value="Unassembled WGS sequence"/>
</dbReference>
<dbReference type="PANTHER" id="PTHR30041">
    <property type="entry name" value="ARSENATE REDUCTASE"/>
    <property type="match status" value="1"/>
</dbReference>
<protein>
    <recommendedName>
        <fullName evidence="4">Arsenate reductase</fullName>
        <ecNumber evidence="4">1.20.4.1</ecNumber>
    </recommendedName>
</protein>
<dbReference type="NCBIfam" id="TIGR00014">
    <property type="entry name" value="arsC"/>
    <property type="match status" value="1"/>
</dbReference>
<evidence type="ECO:0000256" key="3">
    <source>
        <dbReference type="PROSITE-ProRule" id="PRU01282"/>
    </source>
</evidence>
<dbReference type="CDD" id="cd03034">
    <property type="entry name" value="ArsC_ArsC"/>
    <property type="match status" value="1"/>
</dbReference>
<dbReference type="Gene3D" id="3.40.30.10">
    <property type="entry name" value="Glutaredoxin"/>
    <property type="match status" value="1"/>
</dbReference>
<accession>A0A251WXS1</accession>
<evidence type="ECO:0000313" key="5">
    <source>
        <dbReference type="EMBL" id="OUD09081.1"/>
    </source>
</evidence>
<evidence type="ECO:0000256" key="4">
    <source>
        <dbReference type="RuleBase" id="RU362029"/>
    </source>
</evidence>
<comment type="catalytic activity">
    <reaction evidence="4">
        <text>[glutaredoxin]-dithiol + arsenate + glutathione + H(+) = glutathionyl-S-S-[glutaredoxin] + arsenite + H2O</text>
        <dbReference type="Rhea" id="RHEA:22016"/>
        <dbReference type="Rhea" id="RHEA-COMP:10729"/>
        <dbReference type="Rhea" id="RHEA-COMP:17668"/>
        <dbReference type="ChEBI" id="CHEBI:15377"/>
        <dbReference type="ChEBI" id="CHEBI:15378"/>
        <dbReference type="ChEBI" id="CHEBI:29242"/>
        <dbReference type="ChEBI" id="CHEBI:29950"/>
        <dbReference type="ChEBI" id="CHEBI:48597"/>
        <dbReference type="ChEBI" id="CHEBI:57925"/>
        <dbReference type="ChEBI" id="CHEBI:146199"/>
        <dbReference type="EC" id="1.20.4.1"/>
    </reaction>
</comment>
<dbReference type="Pfam" id="PF03960">
    <property type="entry name" value="ArsC"/>
    <property type="match status" value="1"/>
</dbReference>
<evidence type="ECO:0000256" key="2">
    <source>
        <dbReference type="ARBA" id="ARBA00023002"/>
    </source>
</evidence>
<sequence>MIIWHNPRCSKSRQGLALLQENGVDPEVRLYLTDTPTEAELADVIEKLDMSPRDLLRTGEAIYRELGLKDADDSAIIPAMAANPKLIERPIVIDGDRAVVGRPPENILSLL</sequence>
<evidence type="ECO:0000256" key="1">
    <source>
        <dbReference type="ARBA" id="ARBA00007198"/>
    </source>
</evidence>
<dbReference type="InterPro" id="IPR006660">
    <property type="entry name" value="Arsenate_reductase-like"/>
</dbReference>
<dbReference type="RefSeq" id="WP_086451561.1">
    <property type="nucleotide sequence ID" value="NZ_MSPP01000003.1"/>
</dbReference>
<evidence type="ECO:0000313" key="6">
    <source>
        <dbReference type="Proteomes" id="UP000194664"/>
    </source>
</evidence>
<dbReference type="GO" id="GO:0008794">
    <property type="term" value="F:arsenate reductase (glutaredoxin) activity"/>
    <property type="evidence" value="ECO:0007669"/>
    <property type="project" value="UniProtKB-UniRule"/>
</dbReference>
<dbReference type="EC" id="1.20.4.1" evidence="4"/>
<dbReference type="PROSITE" id="PS51353">
    <property type="entry name" value="ARSC"/>
    <property type="match status" value="1"/>
</dbReference>
<dbReference type="InterPro" id="IPR006659">
    <property type="entry name" value="Arsenate_reductase"/>
</dbReference>
<comment type="similarity">
    <text evidence="1 3 4">Belongs to the ArsC family.</text>
</comment>
<dbReference type="SUPFAM" id="SSF52833">
    <property type="entry name" value="Thioredoxin-like"/>
    <property type="match status" value="1"/>
</dbReference>
<name>A0A251WXS1_9RHOB</name>
<keyword evidence="6" id="KW-1185">Reference proteome</keyword>
<dbReference type="OrthoDB" id="9790554at2"/>
<dbReference type="AlphaFoldDB" id="A0A251WXS1"/>
<gene>
    <name evidence="5" type="ORF">BVC71_10230</name>
</gene>
<reference evidence="5 6" key="1">
    <citation type="submission" date="2016-12" db="EMBL/GenBank/DDBJ databases">
        <title>The draft genome sequence of HSLHS2.</title>
        <authorList>
            <person name="Hu D."/>
            <person name="Wang L."/>
            <person name="Shao Z."/>
        </authorList>
    </citation>
    <scope>NUCLEOTIDE SEQUENCE [LARGE SCALE GENOMIC DNA]</scope>
    <source>
        <strain evidence="5">MCCC 1A06712</strain>
    </source>
</reference>
<comment type="caution">
    <text evidence="5">The sequence shown here is derived from an EMBL/GenBank/DDBJ whole genome shotgun (WGS) entry which is preliminary data.</text>
</comment>
<keyword evidence="2 4" id="KW-0560">Oxidoreductase</keyword>
<dbReference type="EMBL" id="MSPP01000003">
    <property type="protein sequence ID" value="OUD09081.1"/>
    <property type="molecule type" value="Genomic_DNA"/>
</dbReference>